<evidence type="ECO:0000259" key="2">
    <source>
        <dbReference type="Pfam" id="PF02698"/>
    </source>
</evidence>
<dbReference type="Gene3D" id="3.40.50.620">
    <property type="entry name" value="HUPs"/>
    <property type="match status" value="1"/>
</dbReference>
<evidence type="ECO:0000256" key="1">
    <source>
        <dbReference type="SAM" id="Phobius"/>
    </source>
</evidence>
<keyword evidence="1" id="KW-1133">Transmembrane helix</keyword>
<dbReference type="Proteomes" id="UP000823858">
    <property type="component" value="Unassembled WGS sequence"/>
</dbReference>
<evidence type="ECO:0000313" key="4">
    <source>
        <dbReference type="Proteomes" id="UP000823858"/>
    </source>
</evidence>
<gene>
    <name evidence="3" type="ORF">H9751_08960</name>
</gene>
<sequence>MRRLRDAGEEVTLVLSGGQGADEEISEAEAMARYAERAGVPREQMVLEDRSTTTGENLEFTRDLVGQDACLVVVTSNYHVLRAAALTEQLDLDARVVGAKTASYFVPAGFLCEFVAVVVMRRWQNVRVWVILASPWLLFIGALFIIVNMQGEVVDATGVAAVSYVSPR</sequence>
<dbReference type="InterPro" id="IPR014729">
    <property type="entry name" value="Rossmann-like_a/b/a_fold"/>
</dbReference>
<dbReference type="AlphaFoldDB" id="A0A9D2QDR0"/>
<dbReference type="GO" id="GO:0000270">
    <property type="term" value="P:peptidoglycan metabolic process"/>
    <property type="evidence" value="ECO:0007669"/>
    <property type="project" value="TreeGrafter"/>
</dbReference>
<organism evidence="3 4">
    <name type="scientific">Candidatus Corynebacterium faecigallinarum</name>
    <dbReference type="NCBI Taxonomy" id="2838528"/>
    <lineage>
        <taxon>Bacteria</taxon>
        <taxon>Bacillati</taxon>
        <taxon>Actinomycetota</taxon>
        <taxon>Actinomycetes</taxon>
        <taxon>Mycobacteriales</taxon>
        <taxon>Corynebacteriaceae</taxon>
        <taxon>Corynebacterium</taxon>
    </lineage>
</organism>
<keyword evidence="1" id="KW-0812">Transmembrane</keyword>
<protein>
    <submittedName>
        <fullName evidence="3">YdcF family protein</fullName>
    </submittedName>
</protein>
<dbReference type="PANTHER" id="PTHR30336">
    <property type="entry name" value="INNER MEMBRANE PROTEIN, PROBABLE PERMEASE"/>
    <property type="match status" value="1"/>
</dbReference>
<comment type="caution">
    <text evidence="3">The sequence shown here is derived from an EMBL/GenBank/DDBJ whole genome shotgun (WGS) entry which is preliminary data.</text>
</comment>
<evidence type="ECO:0000313" key="3">
    <source>
        <dbReference type="EMBL" id="HJC85659.1"/>
    </source>
</evidence>
<dbReference type="GO" id="GO:0043164">
    <property type="term" value="P:Gram-negative-bacterium-type cell wall biogenesis"/>
    <property type="evidence" value="ECO:0007669"/>
    <property type="project" value="TreeGrafter"/>
</dbReference>
<feature type="transmembrane region" description="Helical" evidence="1">
    <location>
        <begin position="126"/>
        <end position="147"/>
    </location>
</feature>
<feature type="domain" description="DUF218" evidence="2">
    <location>
        <begin position="6"/>
        <end position="104"/>
    </location>
</feature>
<dbReference type="GO" id="GO:0005886">
    <property type="term" value="C:plasma membrane"/>
    <property type="evidence" value="ECO:0007669"/>
    <property type="project" value="TreeGrafter"/>
</dbReference>
<name>A0A9D2QDR0_9CORY</name>
<dbReference type="InterPro" id="IPR051599">
    <property type="entry name" value="Cell_Envelope_Assoc"/>
</dbReference>
<accession>A0A9D2QDR0</accession>
<dbReference type="Pfam" id="PF02698">
    <property type="entry name" value="DUF218"/>
    <property type="match status" value="1"/>
</dbReference>
<dbReference type="PANTHER" id="PTHR30336:SF4">
    <property type="entry name" value="ENVELOPE BIOGENESIS FACTOR ELYC"/>
    <property type="match status" value="1"/>
</dbReference>
<dbReference type="InterPro" id="IPR003848">
    <property type="entry name" value="DUF218"/>
</dbReference>
<keyword evidence="1" id="KW-0472">Membrane</keyword>
<dbReference type="EMBL" id="DWVP01000021">
    <property type="protein sequence ID" value="HJC85659.1"/>
    <property type="molecule type" value="Genomic_DNA"/>
</dbReference>
<dbReference type="CDD" id="cd06259">
    <property type="entry name" value="YdcF-like"/>
    <property type="match status" value="1"/>
</dbReference>
<proteinExistence type="predicted"/>
<reference evidence="3" key="2">
    <citation type="submission" date="2021-04" db="EMBL/GenBank/DDBJ databases">
        <authorList>
            <person name="Gilroy R."/>
        </authorList>
    </citation>
    <scope>NUCLEOTIDE SEQUENCE</scope>
    <source>
        <strain evidence="3">ChiHjej13B12-4958</strain>
    </source>
</reference>
<reference evidence="3" key="1">
    <citation type="journal article" date="2021" name="PeerJ">
        <title>Extensive microbial diversity within the chicken gut microbiome revealed by metagenomics and culture.</title>
        <authorList>
            <person name="Gilroy R."/>
            <person name="Ravi A."/>
            <person name="Getino M."/>
            <person name="Pursley I."/>
            <person name="Horton D.L."/>
            <person name="Alikhan N.F."/>
            <person name="Baker D."/>
            <person name="Gharbi K."/>
            <person name="Hall N."/>
            <person name="Watson M."/>
            <person name="Adriaenssens E.M."/>
            <person name="Foster-Nyarko E."/>
            <person name="Jarju S."/>
            <person name="Secka A."/>
            <person name="Antonio M."/>
            <person name="Oren A."/>
            <person name="Chaudhuri R.R."/>
            <person name="La Ragione R."/>
            <person name="Hildebrand F."/>
            <person name="Pallen M.J."/>
        </authorList>
    </citation>
    <scope>NUCLEOTIDE SEQUENCE</scope>
    <source>
        <strain evidence="3">ChiHjej13B12-4958</strain>
    </source>
</reference>